<reference evidence="1 2" key="1">
    <citation type="submission" date="2021-08" db="EMBL/GenBank/DDBJ databases">
        <title>The genome sequence of Chitinophaga sp. B61.</title>
        <authorList>
            <person name="Zhang X."/>
        </authorList>
    </citation>
    <scope>NUCLEOTIDE SEQUENCE [LARGE SCALE GENOMIC DNA]</scope>
    <source>
        <strain evidence="1 2">B61</strain>
    </source>
</reference>
<accession>A0ABS7GHJ4</accession>
<protein>
    <recommendedName>
        <fullName evidence="3">Circularly permuted ATP-grasp superfamily protein</fullName>
    </recommendedName>
</protein>
<evidence type="ECO:0000313" key="1">
    <source>
        <dbReference type="EMBL" id="MBW8687169.1"/>
    </source>
</evidence>
<evidence type="ECO:0000313" key="2">
    <source>
        <dbReference type="Proteomes" id="UP000812961"/>
    </source>
</evidence>
<organism evidence="1 2">
    <name type="scientific">Chitinophaga rhizophila</name>
    <dbReference type="NCBI Taxonomy" id="2866212"/>
    <lineage>
        <taxon>Bacteria</taxon>
        <taxon>Pseudomonadati</taxon>
        <taxon>Bacteroidota</taxon>
        <taxon>Chitinophagia</taxon>
        <taxon>Chitinophagales</taxon>
        <taxon>Chitinophagaceae</taxon>
        <taxon>Chitinophaga</taxon>
    </lineage>
</organism>
<dbReference type="EMBL" id="JAICCF010000004">
    <property type="protein sequence ID" value="MBW8687169.1"/>
    <property type="molecule type" value="Genomic_DNA"/>
</dbReference>
<dbReference type="SUPFAM" id="SSF56059">
    <property type="entry name" value="Glutathione synthetase ATP-binding domain-like"/>
    <property type="match status" value="1"/>
</dbReference>
<proteinExistence type="predicted"/>
<keyword evidence="2" id="KW-1185">Reference proteome</keyword>
<gene>
    <name evidence="1" type="ORF">K1Y79_22720</name>
</gene>
<dbReference type="Proteomes" id="UP000812961">
    <property type="component" value="Unassembled WGS sequence"/>
</dbReference>
<comment type="caution">
    <text evidence="1">The sequence shown here is derived from an EMBL/GenBank/DDBJ whole genome shotgun (WGS) entry which is preliminary data.</text>
</comment>
<dbReference type="RefSeq" id="WP_220252492.1">
    <property type="nucleotide sequence ID" value="NZ_JAICCF010000004.1"/>
</dbReference>
<name>A0ABS7GHJ4_9BACT</name>
<sequence>MNSILFGKYDDFTTDVSGELPLCINPDHYDVPSILRNYEYPVSSWPVVIDSATAEELNHLTTRLPQLLRLVPSLYFNNDIKRLADYYFKGDEMLGQIGLLCHNKNIEVGCRLDLTLTNDGFRVLEINMGTSIGGWQVQSFESVIRSLHAPLVKDTTAAAFTAPNTQRIYIRFLVSNIMKQLPALQGTMNVFIAIGNDLSAEDNENIRAFFDELLQKELADARLKGRTLLGEIASLKIKLNGDLYLGDVPIHSVLIFNPLTEVVTPDVFRSFLLGKIYLPDHLGTPMLGDKRNLSLLRAIAEKDLLDPADKALVLKHIPWTVPVEEGQVTFHGQTYDLRELIQREKDQLVIKAANGFQGKNVFVGKFLTTEEWNQALVLALDNGGFILQELSESLDFLAPAAANQWVPHKLIWGAFGYGNNYGGVWVRMSSRQTGQGVINSATGAVEAIVYESR</sequence>
<evidence type="ECO:0008006" key="3">
    <source>
        <dbReference type="Google" id="ProtNLM"/>
    </source>
</evidence>